<evidence type="ECO:0000256" key="4">
    <source>
        <dbReference type="ARBA" id="ARBA00022801"/>
    </source>
</evidence>
<dbReference type="GO" id="GO:0003677">
    <property type="term" value="F:DNA binding"/>
    <property type="evidence" value="ECO:0007669"/>
    <property type="project" value="InterPro"/>
</dbReference>
<dbReference type="NCBIfam" id="NF002196">
    <property type="entry name" value="PRK01060.1-1"/>
    <property type="match status" value="1"/>
</dbReference>
<feature type="binding site" evidence="7">
    <location>
        <position position="143"/>
    </location>
    <ligand>
        <name>Zn(2+)</name>
        <dbReference type="ChEBI" id="CHEBI:29105"/>
        <label>1</label>
    </ligand>
</feature>
<dbReference type="CDD" id="cd00019">
    <property type="entry name" value="AP2Ec"/>
    <property type="match status" value="1"/>
</dbReference>
<dbReference type="InterPro" id="IPR001719">
    <property type="entry name" value="AP_endonuc_2"/>
</dbReference>
<dbReference type="GO" id="GO:0008833">
    <property type="term" value="F:deoxyribonuclease IV (phage-T4-induced) activity"/>
    <property type="evidence" value="ECO:0007669"/>
    <property type="project" value="UniProtKB-UniRule"/>
</dbReference>
<keyword evidence="7" id="KW-0255">Endonuclease</keyword>
<dbReference type="AlphaFoldDB" id="A0AAJ1PTF6"/>
<accession>A0AAJ1PTF6</accession>
<feature type="binding site" evidence="7">
    <location>
        <position position="210"/>
    </location>
    <ligand>
        <name>Zn(2+)</name>
        <dbReference type="ChEBI" id="CHEBI:29105"/>
        <label>2</label>
    </ligand>
</feature>
<feature type="binding site" evidence="7">
    <location>
        <position position="179"/>
    </location>
    <ligand>
        <name>Zn(2+)</name>
        <dbReference type="ChEBI" id="CHEBI:29105"/>
        <label>3</label>
    </ligand>
</feature>
<evidence type="ECO:0000256" key="6">
    <source>
        <dbReference type="ARBA" id="ARBA00023204"/>
    </source>
</evidence>
<keyword evidence="10" id="KW-1185">Reference proteome</keyword>
<feature type="binding site" evidence="7">
    <location>
        <position position="70"/>
    </location>
    <ligand>
        <name>Zn(2+)</name>
        <dbReference type="ChEBI" id="CHEBI:29105"/>
        <label>1</label>
    </ligand>
</feature>
<dbReference type="InterPro" id="IPR013022">
    <property type="entry name" value="Xyl_isomerase-like_TIM-brl"/>
</dbReference>
<evidence type="ECO:0000256" key="2">
    <source>
        <dbReference type="ARBA" id="ARBA00022723"/>
    </source>
</evidence>
<dbReference type="FunFam" id="3.20.20.150:FF:000001">
    <property type="entry name" value="Probable endonuclease 4"/>
    <property type="match status" value="1"/>
</dbReference>
<feature type="binding site" evidence="7">
    <location>
        <position position="255"/>
    </location>
    <ligand>
        <name>Zn(2+)</name>
        <dbReference type="ChEBI" id="CHEBI:29105"/>
        <label>2</label>
    </ligand>
</feature>
<dbReference type="PROSITE" id="PS00731">
    <property type="entry name" value="AP_NUCLEASE_F2_3"/>
    <property type="match status" value="1"/>
</dbReference>
<dbReference type="RefSeq" id="WP_283827086.1">
    <property type="nucleotide sequence ID" value="NZ_JASDDP010000006.1"/>
</dbReference>
<dbReference type="HAMAP" id="MF_00152">
    <property type="entry name" value="Nfo"/>
    <property type="match status" value="1"/>
</dbReference>
<dbReference type="NCBIfam" id="TIGR00587">
    <property type="entry name" value="nfo"/>
    <property type="match status" value="1"/>
</dbReference>
<dbReference type="PANTHER" id="PTHR21445:SF0">
    <property type="entry name" value="APURINIC-APYRIMIDINIC ENDONUCLEASE"/>
    <property type="match status" value="1"/>
</dbReference>
<feature type="binding site" evidence="7">
    <location>
        <position position="108"/>
    </location>
    <ligand>
        <name>Zn(2+)</name>
        <dbReference type="ChEBI" id="CHEBI:29105"/>
        <label>1</label>
    </ligand>
</feature>
<feature type="binding site" evidence="7">
    <location>
        <position position="143"/>
    </location>
    <ligand>
        <name>Zn(2+)</name>
        <dbReference type="ChEBI" id="CHEBI:29105"/>
        <label>2</label>
    </ligand>
</feature>
<dbReference type="Proteomes" id="UP001224428">
    <property type="component" value="Unassembled WGS sequence"/>
</dbReference>
<dbReference type="GO" id="GO:0003906">
    <property type="term" value="F:DNA-(apurinic or apyrimidinic site) endonuclease activity"/>
    <property type="evidence" value="ECO:0007669"/>
    <property type="project" value="TreeGrafter"/>
</dbReference>
<dbReference type="Gene3D" id="3.20.20.150">
    <property type="entry name" value="Divalent-metal-dependent TIM barrel enzymes"/>
    <property type="match status" value="1"/>
</dbReference>
<protein>
    <recommendedName>
        <fullName evidence="7">Probable endonuclease 4</fullName>
        <ecNumber evidence="7">3.1.21.2</ecNumber>
    </recommendedName>
    <alternativeName>
        <fullName evidence="7">Endodeoxyribonuclease IV</fullName>
    </alternativeName>
    <alternativeName>
        <fullName evidence="7">Endonuclease IV</fullName>
    </alternativeName>
</protein>
<dbReference type="GO" id="GO:0008081">
    <property type="term" value="F:phosphoric diester hydrolase activity"/>
    <property type="evidence" value="ECO:0007669"/>
    <property type="project" value="TreeGrafter"/>
</dbReference>
<dbReference type="EMBL" id="JASDDP010000006">
    <property type="protein sequence ID" value="MDJ1645531.1"/>
    <property type="molecule type" value="Genomic_DNA"/>
</dbReference>
<dbReference type="InterPro" id="IPR036237">
    <property type="entry name" value="Xyl_isomerase-like_sf"/>
</dbReference>
<organism evidence="9 10">
    <name type="scientific">Mycoplasma phocimorsus</name>
    <dbReference type="NCBI Taxonomy" id="3045839"/>
    <lineage>
        <taxon>Bacteria</taxon>
        <taxon>Bacillati</taxon>
        <taxon>Mycoplasmatota</taxon>
        <taxon>Mollicutes</taxon>
        <taxon>Mycoplasmataceae</taxon>
        <taxon>Mycoplasma</taxon>
    </lineage>
</organism>
<dbReference type="GO" id="GO:0006284">
    <property type="term" value="P:base-excision repair"/>
    <property type="evidence" value="ECO:0007669"/>
    <property type="project" value="TreeGrafter"/>
</dbReference>
<keyword evidence="6 7" id="KW-0234">DNA repair</keyword>
<feature type="binding site" evidence="7">
    <location>
        <position position="225"/>
    </location>
    <ligand>
        <name>Zn(2+)</name>
        <dbReference type="ChEBI" id="CHEBI:29105"/>
        <label>3</label>
    </ligand>
</feature>
<dbReference type="SUPFAM" id="SSF51658">
    <property type="entry name" value="Xylose isomerase-like"/>
    <property type="match status" value="1"/>
</dbReference>
<comment type="catalytic activity">
    <reaction evidence="7">
        <text>Endonucleolytic cleavage to 5'-phosphooligonucleotide end-products.</text>
        <dbReference type="EC" id="3.1.21.2"/>
    </reaction>
</comment>
<comment type="function">
    <text evidence="7">Endonuclease IV plays a role in DNA repair. It cleaves phosphodiester bonds at apurinic or apyrimidinic (AP) sites, generating a 3'-hydroxyl group and a 5'-terminal sugar phosphate.</text>
</comment>
<comment type="cofactor">
    <cofactor evidence="7">
        <name>Zn(2+)</name>
        <dbReference type="ChEBI" id="CHEBI:29105"/>
    </cofactor>
    <text evidence="7">Binds 3 Zn(2+) ions.</text>
</comment>
<evidence type="ECO:0000256" key="5">
    <source>
        <dbReference type="ARBA" id="ARBA00022833"/>
    </source>
</evidence>
<dbReference type="PROSITE" id="PS51432">
    <property type="entry name" value="AP_NUCLEASE_F2_4"/>
    <property type="match status" value="1"/>
</dbReference>
<feature type="domain" description="Xylose isomerase-like TIM barrel" evidence="8">
    <location>
        <begin position="29"/>
        <end position="272"/>
    </location>
</feature>
<gene>
    <name evidence="7" type="primary">nfo</name>
    <name evidence="9" type="ORF">QLQ80_00295</name>
</gene>
<feature type="binding site" evidence="7">
    <location>
        <position position="223"/>
    </location>
    <ligand>
        <name>Zn(2+)</name>
        <dbReference type="ChEBI" id="CHEBI:29105"/>
        <label>3</label>
    </ligand>
</feature>
<dbReference type="InterPro" id="IPR018246">
    <property type="entry name" value="AP_endonuc_F2_Zn_BS"/>
</dbReference>
<keyword evidence="5 7" id="KW-0862">Zinc</keyword>
<keyword evidence="3 7" id="KW-0227">DNA damage</keyword>
<evidence type="ECO:0000313" key="9">
    <source>
        <dbReference type="EMBL" id="MDJ1645531.1"/>
    </source>
</evidence>
<keyword evidence="4 7" id="KW-0378">Hydrolase</keyword>
<dbReference type="PANTHER" id="PTHR21445">
    <property type="entry name" value="ENDONUCLEASE IV ENDODEOXYRIBONUCLEASE IV"/>
    <property type="match status" value="1"/>
</dbReference>
<dbReference type="SMART" id="SM00518">
    <property type="entry name" value="AP2Ec"/>
    <property type="match status" value="1"/>
</dbReference>
<evidence type="ECO:0000256" key="1">
    <source>
        <dbReference type="ARBA" id="ARBA00005340"/>
    </source>
</evidence>
<keyword evidence="2 7" id="KW-0479">Metal-binding</keyword>
<comment type="similarity">
    <text evidence="1 7">Belongs to the AP endonuclease 2 family.</text>
</comment>
<sequence length="277" mass="31869">MIKIGSHITFKAPNYLLDAGKESLKNNANTLMIYLGAPQNTKRVEKEKYKLHEFEQLVKNKINNEDIIVHAPYIVNPSNPTKSQFACNFLISEIKRMNYIKAKYLVLHPGAYTSFDVQQALDTLINNLKLILSKTKDVVIAIETMAGKGTEVGINFEQIMYVINKVNSERIKICLDTCHVWDAGYNLKNFEEFIDFLKEKNYLKYIKVIHLNDSKNDLGSHKDRHENIGKGFIGFDTLAKFVHCKEFDNIPIILETPWTDEGPIYDQEIKLLLNAKK</sequence>
<feature type="binding site" evidence="7">
    <location>
        <position position="176"/>
    </location>
    <ligand>
        <name>Zn(2+)</name>
        <dbReference type="ChEBI" id="CHEBI:29105"/>
        <label>2</label>
    </ligand>
</feature>
<comment type="caution">
    <text evidence="9">The sequence shown here is derived from an EMBL/GenBank/DDBJ whole genome shotgun (WGS) entry which is preliminary data.</text>
</comment>
<name>A0AAJ1PTF6_9MOLU</name>
<proteinExistence type="inferred from homology"/>
<evidence type="ECO:0000256" key="3">
    <source>
        <dbReference type="ARBA" id="ARBA00022763"/>
    </source>
</evidence>
<keyword evidence="7" id="KW-0540">Nuclease</keyword>
<reference evidence="9" key="1">
    <citation type="submission" date="2023-05" db="EMBL/GenBank/DDBJ databases">
        <title>Mycoplasma phocimorsus sp. nov., isolated from Scandinavian patients with seal finger or septic arthritis after contact with seals.</title>
        <authorList>
            <person name="Skafte-Holm A."/>
            <person name="Pedersen T.R."/>
            <person name="Froelund M."/>
            <person name="Stegger M."/>
            <person name="Qvortrup K."/>
            <person name="Michaels D.L."/>
            <person name="Brown D.R."/>
            <person name="Jensen J.S."/>
        </authorList>
    </citation>
    <scope>NUCLEOTIDE SEQUENCE</scope>
    <source>
        <strain evidence="9">M5725</strain>
    </source>
</reference>
<evidence type="ECO:0000313" key="10">
    <source>
        <dbReference type="Proteomes" id="UP001224428"/>
    </source>
</evidence>
<dbReference type="EC" id="3.1.21.2" evidence="7"/>
<dbReference type="Pfam" id="PF01261">
    <property type="entry name" value="AP_endonuc_2"/>
    <property type="match status" value="1"/>
</dbReference>
<evidence type="ECO:0000259" key="8">
    <source>
        <dbReference type="Pfam" id="PF01261"/>
    </source>
</evidence>
<evidence type="ECO:0000256" key="7">
    <source>
        <dbReference type="HAMAP-Rule" id="MF_00152"/>
    </source>
</evidence>
<dbReference type="GO" id="GO:0008270">
    <property type="term" value="F:zinc ion binding"/>
    <property type="evidence" value="ECO:0007669"/>
    <property type="project" value="UniProtKB-UniRule"/>
</dbReference>